<dbReference type="Gene3D" id="2.130.10.120">
    <property type="entry name" value="Prolyl oligopeptidase, N-terminal domain"/>
    <property type="match status" value="1"/>
</dbReference>
<proteinExistence type="predicted"/>
<sequence>MTVQFDELSDGSWGPSPSPDGSRIAYISDLSGSPQAYVSGTMLPTGKDPVTAVHYSPDGEWVAVEIAPGGAPRTELWMIRPDGTGLRQAAGFGATTILSAGWVEVRDAVVFAVTEIGELWRGLLINPRSMARQRLTRGELVAVLDVSRDGRFVAVREGPRGRRRVRVVDLDSGVAGPLFEGTFDSSTEQGVFSPDGSLIYARTDYDSEMARLIAVPVTGDHPVPGGEPVVVAARPDAELEDVAVSRETGLLALLWNASGRSDLTLFDPVTRIERWVTPPAGDVLSHPRFSRDGSTLVVCAEGPGARRSLFRVKVASAHSAPVFPRPTWSMVGAPELHHVVSEDGLALTGWFYRPAGEPPYPTMIFLHGGPESQERPGHNPIYQQLAARGIAVFAPNVRGSSGYGRTFVNLDNLAGRHGAIADVAACASYLVDGGLAANGGLGVMGRSYGGYLTLAALVTYPSLFSVGVEVCGMADLLTFYEHTEPWIAAGAVSKYGDPVRDRGLLMDLSPLRRIENLEAPLLIVHGASDTNVPVQEAHQLVAALVRHGKPHRYTILDGEGHDFVRLESRRRYLDEAVAWITEHLT</sequence>
<evidence type="ECO:0000259" key="3">
    <source>
        <dbReference type="Pfam" id="PF00326"/>
    </source>
</evidence>
<keyword evidence="5" id="KW-1185">Reference proteome</keyword>
<dbReference type="PANTHER" id="PTHR42776:SF27">
    <property type="entry name" value="DIPEPTIDYL PEPTIDASE FAMILY MEMBER 6"/>
    <property type="match status" value="1"/>
</dbReference>
<dbReference type="PANTHER" id="PTHR42776">
    <property type="entry name" value="SERINE PEPTIDASE S9 FAMILY MEMBER"/>
    <property type="match status" value="1"/>
</dbReference>
<keyword evidence="2" id="KW-0720">Serine protease</keyword>
<dbReference type="Pfam" id="PF07676">
    <property type="entry name" value="PD40"/>
    <property type="match status" value="1"/>
</dbReference>
<name>A0A8J3Z6I8_9ACTN</name>
<dbReference type="InterPro" id="IPR011042">
    <property type="entry name" value="6-blade_b-propeller_TolB-like"/>
</dbReference>
<dbReference type="SUPFAM" id="SSF53474">
    <property type="entry name" value="alpha/beta-Hydrolases"/>
    <property type="match status" value="1"/>
</dbReference>
<dbReference type="AlphaFoldDB" id="A0A8J3Z6I8"/>
<keyword evidence="2" id="KW-0645">Protease</keyword>
<evidence type="ECO:0000256" key="1">
    <source>
        <dbReference type="ARBA" id="ARBA00022801"/>
    </source>
</evidence>
<protein>
    <submittedName>
        <fullName evidence="4">Peptidase S9</fullName>
    </submittedName>
</protein>
<dbReference type="InterPro" id="IPR011659">
    <property type="entry name" value="WD40"/>
</dbReference>
<dbReference type="EMBL" id="BOPG01000022">
    <property type="protein sequence ID" value="GIJ55850.1"/>
    <property type="molecule type" value="Genomic_DNA"/>
</dbReference>
<dbReference type="Gene3D" id="3.40.50.1820">
    <property type="entry name" value="alpha/beta hydrolase"/>
    <property type="match status" value="1"/>
</dbReference>
<dbReference type="GO" id="GO:0004252">
    <property type="term" value="F:serine-type endopeptidase activity"/>
    <property type="evidence" value="ECO:0007669"/>
    <property type="project" value="InterPro"/>
</dbReference>
<evidence type="ECO:0000313" key="5">
    <source>
        <dbReference type="Proteomes" id="UP000612585"/>
    </source>
</evidence>
<dbReference type="InterPro" id="IPR001375">
    <property type="entry name" value="Peptidase_S9_cat"/>
</dbReference>
<keyword evidence="1" id="KW-0378">Hydrolase</keyword>
<gene>
    <name evidence="4" type="ORF">Vau01_033660</name>
</gene>
<dbReference type="GO" id="GO:0006508">
    <property type="term" value="P:proteolysis"/>
    <property type="evidence" value="ECO:0007669"/>
    <property type="project" value="InterPro"/>
</dbReference>
<dbReference type="PRINTS" id="PR00862">
    <property type="entry name" value="PROLIGOPTASE"/>
</dbReference>
<dbReference type="InterPro" id="IPR002470">
    <property type="entry name" value="Peptidase_S9A"/>
</dbReference>
<comment type="caution">
    <text evidence="4">The sequence shown here is derived from an EMBL/GenBank/DDBJ whole genome shotgun (WGS) entry which is preliminary data.</text>
</comment>
<dbReference type="Gene3D" id="2.120.10.30">
    <property type="entry name" value="TolB, C-terminal domain"/>
    <property type="match status" value="1"/>
</dbReference>
<evidence type="ECO:0000313" key="4">
    <source>
        <dbReference type="EMBL" id="GIJ55850.1"/>
    </source>
</evidence>
<organism evidence="4 5">
    <name type="scientific">Virgisporangium aurantiacum</name>
    <dbReference type="NCBI Taxonomy" id="175570"/>
    <lineage>
        <taxon>Bacteria</taxon>
        <taxon>Bacillati</taxon>
        <taxon>Actinomycetota</taxon>
        <taxon>Actinomycetes</taxon>
        <taxon>Micromonosporales</taxon>
        <taxon>Micromonosporaceae</taxon>
        <taxon>Virgisporangium</taxon>
    </lineage>
</organism>
<accession>A0A8J3Z6I8</accession>
<evidence type="ECO:0000256" key="2">
    <source>
        <dbReference type="ARBA" id="ARBA00022825"/>
    </source>
</evidence>
<dbReference type="Pfam" id="PF00326">
    <property type="entry name" value="Peptidase_S9"/>
    <property type="match status" value="1"/>
</dbReference>
<dbReference type="Proteomes" id="UP000612585">
    <property type="component" value="Unassembled WGS sequence"/>
</dbReference>
<dbReference type="SUPFAM" id="SSF50993">
    <property type="entry name" value="Peptidase/esterase 'gauge' domain"/>
    <property type="match status" value="1"/>
</dbReference>
<feature type="domain" description="Peptidase S9 prolyl oligopeptidase catalytic" evidence="3">
    <location>
        <begin position="383"/>
        <end position="584"/>
    </location>
</feature>
<dbReference type="InterPro" id="IPR029058">
    <property type="entry name" value="AB_hydrolase_fold"/>
</dbReference>
<reference evidence="4" key="1">
    <citation type="submission" date="2021-01" db="EMBL/GenBank/DDBJ databases">
        <title>Whole genome shotgun sequence of Virgisporangium aurantiacum NBRC 16421.</title>
        <authorList>
            <person name="Komaki H."/>
            <person name="Tamura T."/>
        </authorList>
    </citation>
    <scope>NUCLEOTIDE SEQUENCE</scope>
    <source>
        <strain evidence="4">NBRC 16421</strain>
    </source>
</reference>